<feature type="domain" description="TauD/TfdA-like" evidence="7">
    <location>
        <begin position="127"/>
        <end position="378"/>
    </location>
</feature>
<dbReference type="InterPro" id="IPR003819">
    <property type="entry name" value="TauD/TfdA-like"/>
</dbReference>
<feature type="domain" description="TauD/TfdA-like" evidence="7">
    <location>
        <begin position="18"/>
        <end position="85"/>
    </location>
</feature>
<evidence type="ECO:0000256" key="4">
    <source>
        <dbReference type="ARBA" id="ARBA00022964"/>
    </source>
</evidence>
<dbReference type="AlphaFoldDB" id="A0A4V3XHT0"/>
<evidence type="ECO:0000256" key="3">
    <source>
        <dbReference type="ARBA" id="ARBA00022723"/>
    </source>
</evidence>
<gene>
    <name evidence="8" type="ORF">EUX98_g7687</name>
</gene>
<dbReference type="GO" id="GO:0051213">
    <property type="term" value="F:dioxygenase activity"/>
    <property type="evidence" value="ECO:0007669"/>
    <property type="project" value="UniProtKB-KW"/>
</dbReference>
<dbReference type="PANTHER" id="PTHR43779">
    <property type="entry name" value="DIOXYGENASE RV0097-RELATED"/>
    <property type="match status" value="1"/>
</dbReference>
<keyword evidence="3" id="KW-0479">Metal-binding</keyword>
<comment type="caution">
    <text evidence="8">The sequence shown here is derived from an EMBL/GenBank/DDBJ whole genome shotgun (WGS) entry which is preliminary data.</text>
</comment>
<sequence>MTVETVPLQFPASLDADLYRDFGREIRGVDVSKMTEDEFAEIERLLYQHDLLVFRDCDLSPEQQYALTKAFDPSSENYGHGNNKVEKSERSLLRSLLTTLPNVPQVQLIGNGLLENHEGIPNITLKHPSHRTFHRTPHLSAEDEDRGITRFYRWHMDAALYEFAPPKVTTLYGVRVPDAPTQTCRYDDGSTDELEVSLGATAFVSGRVMFDILPPELKSLAVRTRIQYAPHPFVWMSSARAKPTGLGLETEGLEVAYESLPQWEASKVQTLPMVWKNPVTNGLHLQSHPCAATQLFVDPVPETASDKTSPPHPLGTQITNLQEVRDILHEIQRPAIAPRYVYPHNWNQKDLVIFHNRGVLHSALGSFKPDQIRVFHQCNLAASDFPLGPSLEDVNRWS</sequence>
<organism evidence="8 9">
    <name type="scientific">Antrodiella citrinella</name>
    <dbReference type="NCBI Taxonomy" id="2447956"/>
    <lineage>
        <taxon>Eukaryota</taxon>
        <taxon>Fungi</taxon>
        <taxon>Dikarya</taxon>
        <taxon>Basidiomycota</taxon>
        <taxon>Agaricomycotina</taxon>
        <taxon>Agaricomycetes</taxon>
        <taxon>Polyporales</taxon>
        <taxon>Steccherinaceae</taxon>
        <taxon>Antrodiella</taxon>
    </lineage>
</organism>
<dbReference type="InterPro" id="IPR051178">
    <property type="entry name" value="TfdA_dioxygenase"/>
</dbReference>
<dbReference type="Pfam" id="PF02668">
    <property type="entry name" value="TauD"/>
    <property type="match status" value="2"/>
</dbReference>
<evidence type="ECO:0000256" key="1">
    <source>
        <dbReference type="ARBA" id="ARBA00001954"/>
    </source>
</evidence>
<dbReference type="OrthoDB" id="93019at2759"/>
<evidence type="ECO:0000256" key="2">
    <source>
        <dbReference type="ARBA" id="ARBA00005896"/>
    </source>
</evidence>
<keyword evidence="4" id="KW-0223">Dioxygenase</keyword>
<dbReference type="GO" id="GO:0046872">
    <property type="term" value="F:metal ion binding"/>
    <property type="evidence" value="ECO:0007669"/>
    <property type="project" value="UniProtKB-KW"/>
</dbReference>
<evidence type="ECO:0000256" key="5">
    <source>
        <dbReference type="ARBA" id="ARBA00023002"/>
    </source>
</evidence>
<dbReference type="InterPro" id="IPR042098">
    <property type="entry name" value="TauD-like_sf"/>
</dbReference>
<evidence type="ECO:0000313" key="8">
    <source>
        <dbReference type="EMBL" id="THH26503.1"/>
    </source>
</evidence>
<protein>
    <recommendedName>
        <fullName evidence="7">TauD/TfdA-like domain-containing protein</fullName>
    </recommendedName>
</protein>
<evidence type="ECO:0000256" key="6">
    <source>
        <dbReference type="ARBA" id="ARBA00023004"/>
    </source>
</evidence>
<reference evidence="8 9" key="1">
    <citation type="submission" date="2019-02" db="EMBL/GenBank/DDBJ databases">
        <title>Genome sequencing of the rare red list fungi Antrodiella citrinella (Flaviporus citrinellus).</title>
        <authorList>
            <person name="Buettner E."/>
            <person name="Kellner H."/>
        </authorList>
    </citation>
    <scope>NUCLEOTIDE SEQUENCE [LARGE SCALE GENOMIC DNA]</scope>
    <source>
        <strain evidence="8 9">DSM 108506</strain>
    </source>
</reference>
<proteinExistence type="inferred from homology"/>
<dbReference type="Proteomes" id="UP000308730">
    <property type="component" value="Unassembled WGS sequence"/>
</dbReference>
<accession>A0A4V3XHT0</accession>
<comment type="similarity">
    <text evidence="2">Belongs to the TfdA dioxygenase family.</text>
</comment>
<dbReference type="SUPFAM" id="SSF51197">
    <property type="entry name" value="Clavaminate synthase-like"/>
    <property type="match status" value="1"/>
</dbReference>
<dbReference type="EMBL" id="SGPM01000341">
    <property type="protein sequence ID" value="THH26503.1"/>
    <property type="molecule type" value="Genomic_DNA"/>
</dbReference>
<comment type="cofactor">
    <cofactor evidence="1">
        <name>Fe(2+)</name>
        <dbReference type="ChEBI" id="CHEBI:29033"/>
    </cofactor>
</comment>
<keyword evidence="6" id="KW-0408">Iron</keyword>
<keyword evidence="5" id="KW-0560">Oxidoreductase</keyword>
<evidence type="ECO:0000313" key="9">
    <source>
        <dbReference type="Proteomes" id="UP000308730"/>
    </source>
</evidence>
<evidence type="ECO:0000259" key="7">
    <source>
        <dbReference type="Pfam" id="PF02668"/>
    </source>
</evidence>
<dbReference type="Gene3D" id="3.60.130.10">
    <property type="entry name" value="Clavaminate synthase-like"/>
    <property type="match status" value="1"/>
</dbReference>
<name>A0A4V3XHT0_9APHY</name>
<dbReference type="PANTHER" id="PTHR43779:SF2">
    <property type="entry name" value="ALPHA-KETOGLUTARATE-DEPENDENT XANTHINE DIOXYGENASE XAN1"/>
    <property type="match status" value="1"/>
</dbReference>
<keyword evidence="9" id="KW-1185">Reference proteome</keyword>